<reference evidence="2 3" key="1">
    <citation type="submission" date="2022-07" db="EMBL/GenBank/DDBJ databases">
        <title>Genome-wide signatures of adaptation to extreme environments.</title>
        <authorList>
            <person name="Cho C.H."/>
            <person name="Yoon H.S."/>
        </authorList>
    </citation>
    <scope>NUCLEOTIDE SEQUENCE [LARGE SCALE GENOMIC DNA]</scope>
    <source>
        <strain evidence="2 3">DBV 063 E5</strain>
    </source>
</reference>
<dbReference type="AlphaFoldDB" id="A0AAV9IUH6"/>
<evidence type="ECO:0000259" key="1">
    <source>
        <dbReference type="Pfam" id="PF01778"/>
    </source>
</evidence>
<sequence length="142" mass="15824">MTNNVSDALLWEVLRKNTAYVAGKARDGKRFTREPGNIPSLHARKYSLFGNWHKYVGVVPDKSFPRREAAVVHLRDAQSTRTTKKAIKSGTAEDKVAQARAVARKVRPDLARAAAVKVSRLCAAKRHYDSKKAQEESAPKAR</sequence>
<dbReference type="Gene3D" id="3.30.390.110">
    <property type="match status" value="1"/>
</dbReference>
<proteinExistence type="predicted"/>
<name>A0AAV9IUH6_CYACA</name>
<evidence type="ECO:0000313" key="2">
    <source>
        <dbReference type="EMBL" id="KAK4535770.1"/>
    </source>
</evidence>
<comment type="caution">
    <text evidence="2">The sequence shown here is derived from an EMBL/GenBank/DDBJ whole genome shotgun (WGS) entry which is preliminary data.</text>
</comment>
<dbReference type="EMBL" id="JANCYW010000006">
    <property type="protein sequence ID" value="KAK4535770.1"/>
    <property type="molecule type" value="Genomic_DNA"/>
</dbReference>
<protein>
    <recommendedName>
        <fullName evidence="1">Ribosomal eL28/Mak16 domain-containing protein</fullName>
    </recommendedName>
</protein>
<feature type="domain" description="Ribosomal eL28/Mak16" evidence="1">
    <location>
        <begin position="9"/>
        <end position="122"/>
    </location>
</feature>
<dbReference type="Proteomes" id="UP001301350">
    <property type="component" value="Unassembled WGS sequence"/>
</dbReference>
<dbReference type="Pfam" id="PF01778">
    <property type="entry name" value="Ribosomal_L28e"/>
    <property type="match status" value="1"/>
</dbReference>
<evidence type="ECO:0000313" key="3">
    <source>
        <dbReference type="Proteomes" id="UP001301350"/>
    </source>
</evidence>
<dbReference type="InterPro" id="IPR029004">
    <property type="entry name" value="Ribosomal_eL28/Mak16"/>
</dbReference>
<gene>
    <name evidence="2" type="ORF">CDCA_CDCA06G1795</name>
</gene>
<accession>A0AAV9IUH6</accession>
<keyword evidence="3" id="KW-1185">Reference proteome</keyword>
<organism evidence="2 3">
    <name type="scientific">Cyanidium caldarium</name>
    <name type="common">Red alga</name>
    <dbReference type="NCBI Taxonomy" id="2771"/>
    <lineage>
        <taxon>Eukaryota</taxon>
        <taxon>Rhodophyta</taxon>
        <taxon>Bangiophyceae</taxon>
        <taxon>Cyanidiales</taxon>
        <taxon>Cyanidiaceae</taxon>
        <taxon>Cyanidium</taxon>
    </lineage>
</organism>